<keyword evidence="2 4" id="KW-0472">Membrane</keyword>
<dbReference type="InterPro" id="IPR039567">
    <property type="entry name" value="Gly-zipper"/>
</dbReference>
<keyword evidence="3" id="KW-0998">Cell outer membrane</keyword>
<dbReference type="KEGG" id="dmm:dnm_058490"/>
<dbReference type="SUPFAM" id="SSF103088">
    <property type="entry name" value="OmpA-like"/>
    <property type="match status" value="1"/>
</dbReference>
<evidence type="ECO:0000256" key="4">
    <source>
        <dbReference type="PROSITE-ProRule" id="PRU00473"/>
    </source>
</evidence>
<keyword evidence="9" id="KW-1185">Reference proteome</keyword>
<organism evidence="8 9">
    <name type="scientific">Desulfonema magnum</name>
    <dbReference type="NCBI Taxonomy" id="45655"/>
    <lineage>
        <taxon>Bacteria</taxon>
        <taxon>Pseudomonadati</taxon>
        <taxon>Thermodesulfobacteriota</taxon>
        <taxon>Desulfobacteria</taxon>
        <taxon>Desulfobacterales</taxon>
        <taxon>Desulfococcaceae</taxon>
        <taxon>Desulfonema</taxon>
    </lineage>
</organism>
<dbReference type="InterPro" id="IPR036737">
    <property type="entry name" value="OmpA-like_sf"/>
</dbReference>
<evidence type="ECO:0000256" key="3">
    <source>
        <dbReference type="ARBA" id="ARBA00023237"/>
    </source>
</evidence>
<dbReference type="GO" id="GO:0009279">
    <property type="term" value="C:cell outer membrane"/>
    <property type="evidence" value="ECO:0007669"/>
    <property type="project" value="UniProtKB-SubCell"/>
</dbReference>
<evidence type="ECO:0000256" key="5">
    <source>
        <dbReference type="SAM" id="Phobius"/>
    </source>
</evidence>
<dbReference type="PROSITE" id="PS51123">
    <property type="entry name" value="OMPA_2"/>
    <property type="match status" value="1"/>
</dbReference>
<feature type="transmembrane region" description="Helical" evidence="5">
    <location>
        <begin position="58"/>
        <end position="79"/>
    </location>
</feature>
<dbReference type="CDD" id="cd07185">
    <property type="entry name" value="OmpA_C-like"/>
    <property type="match status" value="1"/>
</dbReference>
<dbReference type="PANTHER" id="PTHR30329">
    <property type="entry name" value="STATOR ELEMENT OF FLAGELLAR MOTOR COMPLEX"/>
    <property type="match status" value="1"/>
</dbReference>
<dbReference type="InterPro" id="IPR050330">
    <property type="entry name" value="Bact_OuterMem_StrucFunc"/>
</dbReference>
<feature type="chain" id="PRO_5036800422" evidence="6">
    <location>
        <begin position="20"/>
        <end position="231"/>
    </location>
</feature>
<comment type="subcellular location">
    <subcellularLocation>
        <location evidence="1">Cell outer membrane</location>
    </subcellularLocation>
</comment>
<dbReference type="InterPro" id="IPR006665">
    <property type="entry name" value="OmpA-like"/>
</dbReference>
<dbReference type="PROSITE" id="PS51257">
    <property type="entry name" value="PROKAR_LIPOPROTEIN"/>
    <property type="match status" value="1"/>
</dbReference>
<keyword evidence="6" id="KW-0732">Signal</keyword>
<dbReference type="Pfam" id="PF13488">
    <property type="entry name" value="Gly-zipper_Omp"/>
    <property type="match status" value="1"/>
</dbReference>
<protein>
    <submittedName>
        <fullName evidence="8">OmpA-like domain-containing protein</fullName>
    </submittedName>
</protein>
<feature type="signal peptide" evidence="6">
    <location>
        <begin position="1"/>
        <end position="19"/>
    </location>
</feature>
<gene>
    <name evidence="8" type="ORF">dnm_058490</name>
</gene>
<keyword evidence="5" id="KW-1133">Transmembrane helix</keyword>
<sequence length="231" mass="24577">MKKMLLFCLVVIFLAASCATNGGPKTKTEKGAVYGTVAGAAVGAAVGQAIGRDKQGTLWGTGAGAVVGGLAGAALGRMMDEQEKAFREVLAASDAQAAAQKEELRTEVVRQEAELLSIVLKGDVTFDTNSSKIKKEMYPELRRIADVMIKYPDTSITVEGHTDNQGKESYNMDLSRQRAEAVKTLLIQNGVASSRIETMAFGENSPVAPNNTSAGRLQNRRVEIKIAPKTS</sequence>
<keyword evidence="5" id="KW-0812">Transmembrane</keyword>
<dbReference type="EMBL" id="CP061800">
    <property type="protein sequence ID" value="QTA89792.1"/>
    <property type="molecule type" value="Genomic_DNA"/>
</dbReference>
<dbReference type="AlphaFoldDB" id="A0A975BQT9"/>
<dbReference type="Gene3D" id="3.30.1330.60">
    <property type="entry name" value="OmpA-like domain"/>
    <property type="match status" value="1"/>
</dbReference>
<accession>A0A975BQT9</accession>
<dbReference type="RefSeq" id="WP_246556026.1">
    <property type="nucleotide sequence ID" value="NZ_CP061800.1"/>
</dbReference>
<evidence type="ECO:0000313" key="8">
    <source>
        <dbReference type="EMBL" id="QTA89792.1"/>
    </source>
</evidence>
<evidence type="ECO:0000259" key="7">
    <source>
        <dbReference type="PROSITE" id="PS51123"/>
    </source>
</evidence>
<dbReference type="PRINTS" id="PR01023">
    <property type="entry name" value="NAFLGMOTY"/>
</dbReference>
<feature type="transmembrane region" description="Helical" evidence="5">
    <location>
        <begin position="32"/>
        <end position="51"/>
    </location>
</feature>
<evidence type="ECO:0000256" key="6">
    <source>
        <dbReference type="SAM" id="SignalP"/>
    </source>
</evidence>
<dbReference type="PRINTS" id="PR01021">
    <property type="entry name" value="OMPADOMAIN"/>
</dbReference>
<evidence type="ECO:0000256" key="2">
    <source>
        <dbReference type="ARBA" id="ARBA00023136"/>
    </source>
</evidence>
<dbReference type="InterPro" id="IPR006664">
    <property type="entry name" value="OMP_bac"/>
</dbReference>
<feature type="domain" description="OmpA-like" evidence="7">
    <location>
        <begin position="113"/>
        <end position="230"/>
    </location>
</feature>
<dbReference type="PANTHER" id="PTHR30329:SF21">
    <property type="entry name" value="LIPOPROTEIN YIAD-RELATED"/>
    <property type="match status" value="1"/>
</dbReference>
<proteinExistence type="predicted"/>
<evidence type="ECO:0000313" key="9">
    <source>
        <dbReference type="Proteomes" id="UP000663722"/>
    </source>
</evidence>
<evidence type="ECO:0000256" key="1">
    <source>
        <dbReference type="ARBA" id="ARBA00004442"/>
    </source>
</evidence>
<dbReference type="Proteomes" id="UP000663722">
    <property type="component" value="Chromosome"/>
</dbReference>
<name>A0A975BQT9_9BACT</name>
<reference evidence="8" key="1">
    <citation type="journal article" date="2021" name="Microb. Physiol.">
        <title>Proteogenomic Insights into the Physiology of Marine, Sulfate-Reducing, Filamentous Desulfonema limicola and Desulfonema magnum.</title>
        <authorList>
            <person name="Schnaars V."/>
            <person name="Wohlbrand L."/>
            <person name="Scheve S."/>
            <person name="Hinrichs C."/>
            <person name="Reinhardt R."/>
            <person name="Rabus R."/>
        </authorList>
    </citation>
    <scope>NUCLEOTIDE SEQUENCE</scope>
    <source>
        <strain evidence="8">4be13</strain>
    </source>
</reference>
<dbReference type="Pfam" id="PF00691">
    <property type="entry name" value="OmpA"/>
    <property type="match status" value="1"/>
</dbReference>